<dbReference type="Proteomes" id="UP000092124">
    <property type="component" value="Unassembled WGS sequence"/>
</dbReference>
<dbReference type="PANTHER" id="PTHR43986:SF1">
    <property type="entry name" value="ELONGATION FACTOR 1-GAMMA"/>
    <property type="match status" value="1"/>
</dbReference>
<sequence>TAFKNLLAAEYKSSETQVCMLSPTSHLHFDQTNFTPNFFHKFPVGRVPAFKDSDGFSMFERGAIACCVNEDEELMLWVSFVDMTHFSGVPYLGHYGPQQTGYYNAKEGVKGILGLLGGRLLDDKDLFGRQMDDTKEEQEPQAEQKEEKGADMRVSEEEMDECELALNVLTIGEEYLCQYSFWNQ</sequence>
<comment type="caution">
    <text evidence="2">The sequence shown here is derived from an EMBL/GenBank/DDBJ whole genome shotgun (WGS) entry which is preliminary data.</text>
</comment>
<dbReference type="GO" id="GO:0005634">
    <property type="term" value="C:nucleus"/>
    <property type="evidence" value="ECO:0007669"/>
    <property type="project" value="TreeGrafter"/>
</dbReference>
<keyword evidence="3" id="KW-1185">Reference proteome</keyword>
<accession>A0A1A6HS89</accession>
<organism evidence="2 3">
    <name type="scientific">Neotoma lepida</name>
    <name type="common">Desert woodrat</name>
    <dbReference type="NCBI Taxonomy" id="56216"/>
    <lineage>
        <taxon>Eukaryota</taxon>
        <taxon>Metazoa</taxon>
        <taxon>Chordata</taxon>
        <taxon>Craniata</taxon>
        <taxon>Vertebrata</taxon>
        <taxon>Euteleostomi</taxon>
        <taxon>Mammalia</taxon>
        <taxon>Eutheria</taxon>
        <taxon>Euarchontoglires</taxon>
        <taxon>Glires</taxon>
        <taxon>Rodentia</taxon>
        <taxon>Myomorpha</taxon>
        <taxon>Muroidea</taxon>
        <taxon>Cricetidae</taxon>
        <taxon>Neotominae</taxon>
        <taxon>Neotoma</taxon>
    </lineage>
</organism>
<dbReference type="InterPro" id="IPR036249">
    <property type="entry name" value="Thioredoxin-like_sf"/>
</dbReference>
<proteinExistence type="predicted"/>
<feature type="region of interest" description="Disordered" evidence="1">
    <location>
        <begin position="132"/>
        <end position="156"/>
    </location>
</feature>
<reference evidence="2 3" key="1">
    <citation type="submission" date="2016-06" db="EMBL/GenBank/DDBJ databases">
        <title>The Draft Genome Sequence and Annotation of the Desert Woodrat Neotoma lepida.</title>
        <authorList>
            <person name="Campbell M."/>
            <person name="Oakeson K.F."/>
            <person name="Yandell M."/>
            <person name="Halpert J.R."/>
            <person name="Dearing D."/>
        </authorList>
    </citation>
    <scope>NUCLEOTIDE SEQUENCE [LARGE SCALE GENOMIC DNA]</scope>
    <source>
        <strain evidence="2">417</strain>
        <tissue evidence="2">Liver</tissue>
    </source>
</reference>
<dbReference type="GO" id="GO:0006414">
    <property type="term" value="P:translational elongation"/>
    <property type="evidence" value="ECO:0007669"/>
    <property type="project" value="TreeGrafter"/>
</dbReference>
<dbReference type="Gene3D" id="3.40.30.10">
    <property type="entry name" value="Glutaredoxin"/>
    <property type="match status" value="1"/>
</dbReference>
<name>A0A1A6HS89_NEOLE</name>
<dbReference type="OrthoDB" id="2663267at2759"/>
<dbReference type="SUPFAM" id="SSF52833">
    <property type="entry name" value="Thioredoxin-like"/>
    <property type="match status" value="1"/>
</dbReference>
<dbReference type="PANTHER" id="PTHR43986">
    <property type="entry name" value="ELONGATION FACTOR 1-GAMMA"/>
    <property type="match status" value="1"/>
</dbReference>
<evidence type="ECO:0000256" key="1">
    <source>
        <dbReference type="SAM" id="MobiDB-lite"/>
    </source>
</evidence>
<dbReference type="STRING" id="56216.A0A1A6HS89"/>
<dbReference type="GO" id="GO:0005737">
    <property type="term" value="C:cytoplasm"/>
    <property type="evidence" value="ECO:0007669"/>
    <property type="project" value="TreeGrafter"/>
</dbReference>
<evidence type="ECO:0000313" key="3">
    <source>
        <dbReference type="Proteomes" id="UP000092124"/>
    </source>
</evidence>
<evidence type="ECO:0000313" key="2">
    <source>
        <dbReference type="EMBL" id="OBS80875.1"/>
    </source>
</evidence>
<dbReference type="InterPro" id="IPR050802">
    <property type="entry name" value="EF-GSTs"/>
</dbReference>
<protein>
    <submittedName>
        <fullName evidence="2">Uncharacterized protein</fullName>
    </submittedName>
</protein>
<gene>
    <name evidence="2" type="ORF">A6R68_20931</name>
</gene>
<feature type="compositionally biased region" description="Basic and acidic residues" evidence="1">
    <location>
        <begin position="142"/>
        <end position="156"/>
    </location>
</feature>
<dbReference type="AlphaFoldDB" id="A0A1A6HS89"/>
<feature type="non-terminal residue" evidence="2">
    <location>
        <position position="1"/>
    </location>
</feature>
<dbReference type="EMBL" id="LZPO01017307">
    <property type="protein sequence ID" value="OBS80875.1"/>
    <property type="molecule type" value="Genomic_DNA"/>
</dbReference>